<dbReference type="PANTHER" id="PTHR41700">
    <property type="entry name" value="GCN5-RELATED N-ACETYLTRANSFERASE"/>
    <property type="match status" value="1"/>
</dbReference>
<dbReference type="InterPro" id="IPR000182">
    <property type="entry name" value="GNAT_dom"/>
</dbReference>
<reference evidence="3" key="1">
    <citation type="submission" date="2015-07" db="EMBL/GenBank/DDBJ databases">
        <authorList>
            <consortium name="Consortium for Microbial Forensics and Genomics (microFORGE)"/>
            <person name="Knight B.M."/>
            <person name="Roberts D.P."/>
            <person name="Lin D."/>
            <person name="Hari K."/>
            <person name="Fletcher J."/>
            <person name="Melcher U."/>
            <person name="Blagden T."/>
            <person name="Winegar R.A."/>
        </authorList>
    </citation>
    <scope>NUCLEOTIDE SEQUENCE [LARGE SCALE GENOMIC DNA]</scope>
    <source>
        <strain evidence="3">DSM 23493</strain>
    </source>
</reference>
<comment type="caution">
    <text evidence="2">The sequence shown here is derived from an EMBL/GenBank/DDBJ whole genome shotgun (WGS) entry which is preliminary data.</text>
</comment>
<proteinExistence type="predicted"/>
<dbReference type="GO" id="GO:0016747">
    <property type="term" value="F:acyltransferase activity, transferring groups other than amino-acyl groups"/>
    <property type="evidence" value="ECO:0007669"/>
    <property type="project" value="InterPro"/>
</dbReference>
<organism evidence="2 3">
    <name type="scientific">Lysinibacillus xylanilyticus</name>
    <dbReference type="NCBI Taxonomy" id="582475"/>
    <lineage>
        <taxon>Bacteria</taxon>
        <taxon>Bacillati</taxon>
        <taxon>Bacillota</taxon>
        <taxon>Bacilli</taxon>
        <taxon>Bacillales</taxon>
        <taxon>Bacillaceae</taxon>
        <taxon>Lysinibacillus</taxon>
    </lineage>
</organism>
<dbReference type="SUPFAM" id="SSF55729">
    <property type="entry name" value="Acyl-CoA N-acyltransferases (Nat)"/>
    <property type="match status" value="1"/>
</dbReference>
<dbReference type="AlphaFoldDB" id="A0A0K9F399"/>
<name>A0A0K9F399_9BACI</name>
<dbReference type="PATRIC" id="fig|582475.4.peg.2623"/>
<dbReference type="Gene3D" id="3.40.630.30">
    <property type="match status" value="1"/>
</dbReference>
<dbReference type="OrthoDB" id="9797990at2"/>
<dbReference type="PROSITE" id="PS51186">
    <property type="entry name" value="GNAT"/>
    <property type="match status" value="1"/>
</dbReference>
<dbReference type="Pfam" id="PF00583">
    <property type="entry name" value="Acetyltransf_1"/>
    <property type="match status" value="1"/>
</dbReference>
<dbReference type="EMBL" id="LFXJ01000010">
    <property type="protein sequence ID" value="KMY29000.1"/>
    <property type="molecule type" value="Genomic_DNA"/>
</dbReference>
<sequence>MIDIREIKTIEQLEQVQQLEYNVWGMPSIPIHQTLTAVKNGGIVVGAYDGDQLVGFSYGFSGFRESKSYLCSHMLGIDENYRSQGIGEQLKYAQQAIAIERGYDLMVWTFDPLETRNGFLNLSKLNGICNTYIENCYGEMKDGLNKGLPSDRFEVCWYISSDYVSKNVSIDATDAIPVASCVLNEQGFPCLNITENLKYNEGLYTMPVPKDFQALKVQDPTLALDWRFKTRYLLQRLFAQGYAAVQLQQQEHYNEYVLVKLETLNLEGAKQYENHGNYH</sequence>
<protein>
    <submittedName>
        <fullName evidence="2">GCN5 family acetyltransferase</fullName>
    </submittedName>
</protein>
<dbReference type="PANTHER" id="PTHR41700:SF1">
    <property type="entry name" value="N-ACETYLTRANSFERASE DOMAIN-CONTAINING PROTEIN"/>
    <property type="match status" value="1"/>
</dbReference>
<dbReference type="InterPro" id="IPR016181">
    <property type="entry name" value="Acyl_CoA_acyltransferase"/>
</dbReference>
<accession>A0A0K9F399</accession>
<evidence type="ECO:0000313" key="3">
    <source>
        <dbReference type="Proteomes" id="UP000037326"/>
    </source>
</evidence>
<dbReference type="CDD" id="cd04301">
    <property type="entry name" value="NAT_SF"/>
    <property type="match status" value="1"/>
</dbReference>
<dbReference type="InterPro" id="IPR038764">
    <property type="entry name" value="GNAT_N_AcTrfase_prd"/>
</dbReference>
<gene>
    <name evidence="2" type="ORF">ACZ11_17885</name>
</gene>
<dbReference type="RefSeq" id="WP_049667904.1">
    <property type="nucleotide sequence ID" value="NZ_LFXJ01000010.1"/>
</dbReference>
<dbReference type="GeneID" id="96600093"/>
<dbReference type="Proteomes" id="UP000037326">
    <property type="component" value="Unassembled WGS sequence"/>
</dbReference>
<evidence type="ECO:0000313" key="2">
    <source>
        <dbReference type="EMBL" id="KMY29000.1"/>
    </source>
</evidence>
<feature type="domain" description="N-acetyltransferase" evidence="1">
    <location>
        <begin position="2"/>
        <end position="145"/>
    </location>
</feature>
<keyword evidence="2" id="KW-0808">Transferase</keyword>
<evidence type="ECO:0000259" key="1">
    <source>
        <dbReference type="PROSITE" id="PS51186"/>
    </source>
</evidence>